<sequence length="66" mass="7608">MSAFLKKINIPTFETNLEPAQNLRNVRATTILNDGRKPPMRRLLIMVFFSCVRAGFGFYVSYHLAM</sequence>
<organism evidence="2 3">
    <name type="scientific">Leptospira borgpetersenii serovar Pomona str. 200901868</name>
    <dbReference type="NCBI Taxonomy" id="1192866"/>
    <lineage>
        <taxon>Bacteria</taxon>
        <taxon>Pseudomonadati</taxon>
        <taxon>Spirochaetota</taxon>
        <taxon>Spirochaetia</taxon>
        <taxon>Leptospirales</taxon>
        <taxon>Leptospiraceae</taxon>
        <taxon>Leptospira</taxon>
    </lineage>
</organism>
<evidence type="ECO:0000313" key="3">
    <source>
        <dbReference type="Proteomes" id="UP000012159"/>
    </source>
</evidence>
<comment type="caution">
    <text evidence="2">The sequence shown here is derived from an EMBL/GenBank/DDBJ whole genome shotgun (WGS) entry which is preliminary data.</text>
</comment>
<keyword evidence="1" id="KW-0812">Transmembrane</keyword>
<dbReference type="EMBL" id="AKWF02000085">
    <property type="protein sequence ID" value="EMO62208.1"/>
    <property type="molecule type" value="Genomic_DNA"/>
</dbReference>
<proteinExistence type="predicted"/>
<evidence type="ECO:0000256" key="1">
    <source>
        <dbReference type="SAM" id="Phobius"/>
    </source>
</evidence>
<protein>
    <submittedName>
        <fullName evidence="2">Uncharacterized protein</fullName>
    </submittedName>
</protein>
<dbReference type="Proteomes" id="UP000012159">
    <property type="component" value="Unassembled WGS sequence"/>
</dbReference>
<keyword evidence="1" id="KW-1133">Transmembrane helix</keyword>
<feature type="transmembrane region" description="Helical" evidence="1">
    <location>
        <begin position="43"/>
        <end position="62"/>
    </location>
</feature>
<evidence type="ECO:0000313" key="2">
    <source>
        <dbReference type="EMBL" id="EMO62208.1"/>
    </source>
</evidence>
<reference evidence="2 3" key="1">
    <citation type="submission" date="2013-01" db="EMBL/GenBank/DDBJ databases">
        <authorList>
            <person name="Harkins D.M."/>
            <person name="Durkin A.S."/>
            <person name="Brinkac L.M."/>
            <person name="Haft D.H."/>
            <person name="Selengut J.D."/>
            <person name="Sanka R."/>
            <person name="DePew J."/>
            <person name="Purushe J."/>
            <person name="Picardeau M."/>
            <person name="Werts C."/>
            <person name="Goarant C."/>
            <person name="Vinetz J.M."/>
            <person name="Sutton G.G."/>
            <person name="Nierman W.C."/>
            <person name="Fouts D.E."/>
        </authorList>
    </citation>
    <scope>NUCLEOTIDE SEQUENCE [LARGE SCALE GENOMIC DNA]</scope>
    <source>
        <strain evidence="2 3">200901868</strain>
    </source>
</reference>
<name>M6WKB3_LEPBO</name>
<gene>
    <name evidence="2" type="ORF">LEP1GSC133_5000</name>
</gene>
<accession>M6WKB3</accession>
<dbReference type="AlphaFoldDB" id="M6WKB3"/>
<keyword evidence="1" id="KW-0472">Membrane</keyword>